<feature type="transmembrane region" description="Helical" evidence="1">
    <location>
        <begin position="37"/>
        <end position="55"/>
    </location>
</feature>
<dbReference type="EMBL" id="CADCUH010000049">
    <property type="protein sequence ID" value="CAA9329607.1"/>
    <property type="molecule type" value="Genomic_DNA"/>
</dbReference>
<sequence>MSTGHGSTPAAWTGVSIVLLGFIVGGLGLVFENLMVFWIGVVIGPLGGVVGYVMGKMGFGGDPVRR</sequence>
<keyword evidence="1" id="KW-0812">Transmembrane</keyword>
<name>A0A6J4LEM6_9ACTN</name>
<evidence type="ECO:0000256" key="1">
    <source>
        <dbReference type="SAM" id="Phobius"/>
    </source>
</evidence>
<evidence type="ECO:0000313" key="2">
    <source>
        <dbReference type="EMBL" id="CAA9329607.1"/>
    </source>
</evidence>
<keyword evidence="1" id="KW-0472">Membrane</keyword>
<gene>
    <name evidence="2" type="ORF">AVDCRST_MAG36-852</name>
</gene>
<reference evidence="2" key="1">
    <citation type="submission" date="2020-02" db="EMBL/GenBank/DDBJ databases">
        <authorList>
            <person name="Meier V. D."/>
        </authorList>
    </citation>
    <scope>NUCLEOTIDE SEQUENCE</scope>
    <source>
        <strain evidence="2">AVDCRST_MAG36</strain>
    </source>
</reference>
<accession>A0A6J4LEM6</accession>
<dbReference type="Pfam" id="PF20447">
    <property type="entry name" value="DUF6704"/>
    <property type="match status" value="1"/>
</dbReference>
<feature type="transmembrane region" description="Helical" evidence="1">
    <location>
        <begin position="12"/>
        <end position="31"/>
    </location>
</feature>
<organism evidence="2">
    <name type="scientific">uncultured Nocardioidaceae bacterium</name>
    <dbReference type="NCBI Taxonomy" id="253824"/>
    <lineage>
        <taxon>Bacteria</taxon>
        <taxon>Bacillati</taxon>
        <taxon>Actinomycetota</taxon>
        <taxon>Actinomycetes</taxon>
        <taxon>Propionibacteriales</taxon>
        <taxon>Nocardioidaceae</taxon>
        <taxon>environmental samples</taxon>
    </lineage>
</organism>
<proteinExistence type="predicted"/>
<dbReference type="NCBIfam" id="NF041681">
    <property type="entry name" value="HGxxPAAW"/>
    <property type="match status" value="1"/>
</dbReference>
<dbReference type="AlphaFoldDB" id="A0A6J4LEM6"/>
<keyword evidence="1" id="KW-1133">Transmembrane helix</keyword>
<protein>
    <submittedName>
        <fullName evidence="2">Uncharacterized protein</fullName>
    </submittedName>
</protein>
<dbReference type="InterPro" id="IPR046550">
    <property type="entry name" value="DUF6704"/>
</dbReference>